<evidence type="ECO:0000313" key="2">
    <source>
        <dbReference type="EMBL" id="MCD9646181.1"/>
    </source>
</evidence>
<protein>
    <submittedName>
        <fullName evidence="2">Uncharacterized protein</fullName>
    </submittedName>
</protein>
<proteinExistence type="predicted"/>
<evidence type="ECO:0000256" key="1">
    <source>
        <dbReference type="SAM" id="MobiDB-lite"/>
    </source>
</evidence>
<name>A0ABS8VG08_DATST</name>
<gene>
    <name evidence="2" type="ORF">HAX54_035850</name>
</gene>
<organism evidence="2 3">
    <name type="scientific">Datura stramonium</name>
    <name type="common">Jimsonweed</name>
    <name type="synonym">Common thornapple</name>
    <dbReference type="NCBI Taxonomy" id="4076"/>
    <lineage>
        <taxon>Eukaryota</taxon>
        <taxon>Viridiplantae</taxon>
        <taxon>Streptophyta</taxon>
        <taxon>Embryophyta</taxon>
        <taxon>Tracheophyta</taxon>
        <taxon>Spermatophyta</taxon>
        <taxon>Magnoliopsida</taxon>
        <taxon>eudicotyledons</taxon>
        <taxon>Gunneridae</taxon>
        <taxon>Pentapetalae</taxon>
        <taxon>asterids</taxon>
        <taxon>lamiids</taxon>
        <taxon>Solanales</taxon>
        <taxon>Solanaceae</taxon>
        <taxon>Solanoideae</taxon>
        <taxon>Datureae</taxon>
        <taxon>Datura</taxon>
    </lineage>
</organism>
<reference evidence="2 3" key="1">
    <citation type="journal article" date="2021" name="BMC Genomics">
        <title>Datura genome reveals duplications of psychoactive alkaloid biosynthetic genes and high mutation rate following tissue culture.</title>
        <authorList>
            <person name="Rajewski A."/>
            <person name="Carter-House D."/>
            <person name="Stajich J."/>
            <person name="Litt A."/>
        </authorList>
    </citation>
    <scope>NUCLEOTIDE SEQUENCE [LARGE SCALE GENOMIC DNA]</scope>
    <source>
        <strain evidence="2">AR-01</strain>
    </source>
</reference>
<keyword evidence="3" id="KW-1185">Reference proteome</keyword>
<feature type="compositionally biased region" description="Basic and acidic residues" evidence="1">
    <location>
        <begin position="63"/>
        <end position="75"/>
    </location>
</feature>
<sequence>SARESGTSQPPAGFVAMPVLQDTMVRILSFLEGMSQARALPGTANGSRVRDEVWVNEGMHHEAYRGGDKRPHHQDVFNGSQPRGGGFPSRGYPHHFQPSRPIQEAPHITQGSLSSGQTL</sequence>
<dbReference type="Proteomes" id="UP000823775">
    <property type="component" value="Unassembled WGS sequence"/>
</dbReference>
<accession>A0ABS8VG08</accession>
<feature type="region of interest" description="Disordered" evidence="1">
    <location>
        <begin position="63"/>
        <end position="119"/>
    </location>
</feature>
<evidence type="ECO:0000313" key="3">
    <source>
        <dbReference type="Proteomes" id="UP000823775"/>
    </source>
</evidence>
<comment type="caution">
    <text evidence="2">The sequence shown here is derived from an EMBL/GenBank/DDBJ whole genome shotgun (WGS) entry which is preliminary data.</text>
</comment>
<feature type="compositionally biased region" description="Polar residues" evidence="1">
    <location>
        <begin position="109"/>
        <end position="119"/>
    </location>
</feature>
<feature type="non-terminal residue" evidence="2">
    <location>
        <position position="1"/>
    </location>
</feature>
<dbReference type="EMBL" id="JACEIK010004703">
    <property type="protein sequence ID" value="MCD9646181.1"/>
    <property type="molecule type" value="Genomic_DNA"/>
</dbReference>